<feature type="domain" description="Retrovirus-related Pol polyprotein from transposon TNT 1-94-like beta-barrel" evidence="1">
    <location>
        <begin position="1"/>
        <end position="70"/>
    </location>
</feature>
<organism evidence="2 3">
    <name type="scientific">Cinchona calisaya</name>
    <dbReference type="NCBI Taxonomy" id="153742"/>
    <lineage>
        <taxon>Eukaryota</taxon>
        <taxon>Viridiplantae</taxon>
        <taxon>Streptophyta</taxon>
        <taxon>Embryophyta</taxon>
        <taxon>Tracheophyta</taxon>
        <taxon>Spermatophyta</taxon>
        <taxon>Magnoliopsida</taxon>
        <taxon>eudicotyledons</taxon>
        <taxon>Gunneridae</taxon>
        <taxon>Pentapetalae</taxon>
        <taxon>asterids</taxon>
        <taxon>lamiids</taxon>
        <taxon>Gentianales</taxon>
        <taxon>Rubiaceae</taxon>
        <taxon>Cinchonoideae</taxon>
        <taxon>Cinchoneae</taxon>
        <taxon>Cinchona</taxon>
    </lineage>
</organism>
<dbReference type="AlphaFoldDB" id="A0ABD2ZKA7"/>
<accession>A0ABD2ZKA7</accession>
<comment type="caution">
    <text evidence="2">The sequence shown here is derived from an EMBL/GenBank/DDBJ whole genome shotgun (WGS) entry which is preliminary data.</text>
</comment>
<dbReference type="InterPro" id="IPR054722">
    <property type="entry name" value="PolX-like_BBD"/>
</dbReference>
<evidence type="ECO:0000313" key="2">
    <source>
        <dbReference type="EMBL" id="KAL3519544.1"/>
    </source>
</evidence>
<dbReference type="EMBL" id="JBJUIK010000008">
    <property type="protein sequence ID" value="KAL3519544.1"/>
    <property type="molecule type" value="Genomic_DNA"/>
</dbReference>
<name>A0ABD2ZKA7_9GENT</name>
<evidence type="ECO:0000259" key="1">
    <source>
        <dbReference type="Pfam" id="PF22936"/>
    </source>
</evidence>
<evidence type="ECO:0000313" key="3">
    <source>
        <dbReference type="Proteomes" id="UP001630127"/>
    </source>
</evidence>
<sequence length="100" mass="11097">MTHDKELFKELKPSKISRIKLGHGGYIAAKGIGTVAIATHSGTKTIFDVLYVPDVDQNLLSVGQLLQNGFKVFFEDNYCLIKDAIGQDLFKTEMRGKVSH</sequence>
<protein>
    <recommendedName>
        <fullName evidence="1">Retrovirus-related Pol polyprotein from transposon TNT 1-94-like beta-barrel domain-containing protein</fullName>
    </recommendedName>
</protein>
<dbReference type="Pfam" id="PF22936">
    <property type="entry name" value="Pol_BBD"/>
    <property type="match status" value="1"/>
</dbReference>
<gene>
    <name evidence="2" type="ORF">ACH5RR_017693</name>
</gene>
<keyword evidence="3" id="KW-1185">Reference proteome</keyword>
<reference evidence="2 3" key="1">
    <citation type="submission" date="2024-11" db="EMBL/GenBank/DDBJ databases">
        <title>A near-complete genome assembly of Cinchona calisaya.</title>
        <authorList>
            <person name="Lian D.C."/>
            <person name="Zhao X.W."/>
            <person name="Wei L."/>
        </authorList>
    </citation>
    <scope>NUCLEOTIDE SEQUENCE [LARGE SCALE GENOMIC DNA]</scope>
    <source>
        <tissue evidence="2">Nenye</tissue>
    </source>
</reference>
<proteinExistence type="predicted"/>
<dbReference type="Proteomes" id="UP001630127">
    <property type="component" value="Unassembled WGS sequence"/>
</dbReference>